<protein>
    <submittedName>
        <fullName evidence="3">TonB C-terminal domain-containing protein</fullName>
    </submittedName>
</protein>
<dbReference type="Proteomes" id="UP001304300">
    <property type="component" value="Chromosome"/>
</dbReference>
<dbReference type="Gene3D" id="3.30.1150.10">
    <property type="match status" value="1"/>
</dbReference>
<keyword evidence="4" id="KW-1185">Reference proteome</keyword>
<feature type="region of interest" description="Disordered" evidence="1">
    <location>
        <begin position="42"/>
        <end position="155"/>
    </location>
</feature>
<dbReference type="AlphaFoldDB" id="A0AAQ3L6W3"/>
<feature type="compositionally biased region" description="Acidic residues" evidence="1">
    <location>
        <begin position="82"/>
        <end position="92"/>
    </location>
</feature>
<dbReference type="KEGG" id="puo:RZN69_18745"/>
<feature type="compositionally biased region" description="Pro residues" evidence="1">
    <location>
        <begin position="49"/>
        <end position="60"/>
    </location>
</feature>
<evidence type="ECO:0000256" key="1">
    <source>
        <dbReference type="SAM" id="MobiDB-lite"/>
    </source>
</evidence>
<sequence>MTKPNSRKGFVISSLLHAGFFGLLGLAILISQFRQEPEQIILTLESPPSDQPAPSQPAPDVPTIDSPQINQIEPVDLPDIPDIPEPEPEPEPEPVAPPPPAPAPPKDTPKPPEPEPEPAPKTMSFKDFQKQHGKPKKPTPRPTNTNTPKPAPRINVDNVTSALKQLMQDTSASNSSEAEQKALLAYIQRLHRQIAIAWRKPDLASSNEWAEVGITVASNGKITGHRVLRKQCGNVFLQSINDAIDRTRSVGPTPSGKTINVKYTFRLTDQ</sequence>
<dbReference type="EMBL" id="CP136920">
    <property type="protein sequence ID" value="WOO40664.1"/>
    <property type="molecule type" value="Genomic_DNA"/>
</dbReference>
<evidence type="ECO:0000313" key="3">
    <source>
        <dbReference type="EMBL" id="WOO40664.1"/>
    </source>
</evidence>
<accession>A0AAQ3L6W3</accession>
<dbReference type="SUPFAM" id="SSF74653">
    <property type="entry name" value="TolA/TonB C-terminal domain"/>
    <property type="match status" value="1"/>
</dbReference>
<feature type="transmembrane region" description="Helical" evidence="2">
    <location>
        <begin position="9"/>
        <end position="30"/>
    </location>
</feature>
<keyword evidence="2" id="KW-0472">Membrane</keyword>
<dbReference type="PRINTS" id="PR01217">
    <property type="entry name" value="PRICHEXTENSN"/>
</dbReference>
<dbReference type="RefSeq" id="WP_317832791.1">
    <property type="nucleotide sequence ID" value="NZ_CP136920.1"/>
</dbReference>
<evidence type="ECO:0000313" key="4">
    <source>
        <dbReference type="Proteomes" id="UP001304300"/>
    </source>
</evidence>
<keyword evidence="2" id="KW-0812">Transmembrane</keyword>
<gene>
    <name evidence="3" type="ORF">RZN69_18745</name>
</gene>
<proteinExistence type="predicted"/>
<dbReference type="Pfam" id="PF13103">
    <property type="entry name" value="TonB_2"/>
    <property type="match status" value="1"/>
</dbReference>
<reference evidence="3 4" key="1">
    <citation type="submission" date="2023-10" db="EMBL/GenBank/DDBJ databases">
        <title>Rubellicoccus peritrichatus gen. nov., sp. nov., isolated from an algae of coral reef tank.</title>
        <authorList>
            <person name="Luo J."/>
        </authorList>
    </citation>
    <scope>NUCLEOTIDE SEQUENCE [LARGE SCALE GENOMIC DNA]</scope>
    <source>
        <strain evidence="3 4">CR14</strain>
    </source>
</reference>
<organism evidence="3 4">
    <name type="scientific">Rubellicoccus peritrichatus</name>
    <dbReference type="NCBI Taxonomy" id="3080537"/>
    <lineage>
        <taxon>Bacteria</taxon>
        <taxon>Pseudomonadati</taxon>
        <taxon>Verrucomicrobiota</taxon>
        <taxon>Opitutia</taxon>
        <taxon>Puniceicoccales</taxon>
        <taxon>Cerasicoccaceae</taxon>
        <taxon>Rubellicoccus</taxon>
    </lineage>
</organism>
<name>A0AAQ3L6W3_9BACT</name>
<keyword evidence="2" id="KW-1133">Transmembrane helix</keyword>
<feature type="compositionally biased region" description="Pro residues" evidence="1">
    <location>
        <begin position="93"/>
        <end position="106"/>
    </location>
</feature>
<evidence type="ECO:0000256" key="2">
    <source>
        <dbReference type="SAM" id="Phobius"/>
    </source>
</evidence>